<feature type="chain" id="PRO_5047154924" description="Ig-like domain-containing protein" evidence="1">
    <location>
        <begin position="24"/>
        <end position="385"/>
    </location>
</feature>
<evidence type="ECO:0000313" key="3">
    <source>
        <dbReference type="Proteomes" id="UP001064632"/>
    </source>
</evidence>
<keyword evidence="3" id="KW-1185">Reference proteome</keyword>
<keyword evidence="1" id="KW-0732">Signal</keyword>
<reference evidence="2" key="1">
    <citation type="submission" date="2022-09" db="EMBL/GenBank/DDBJ databases">
        <title>Tahibacter sp. nov., isolated from a fresh water.</title>
        <authorList>
            <person name="Baek J.H."/>
            <person name="Lee J.K."/>
            <person name="Kim J.M."/>
            <person name="Jeon C.O."/>
        </authorList>
    </citation>
    <scope>NUCLEOTIDE SEQUENCE</scope>
    <source>
        <strain evidence="2">W38</strain>
    </source>
</reference>
<name>A0ABY6BDF3_9GAMM</name>
<dbReference type="Proteomes" id="UP001064632">
    <property type="component" value="Chromosome"/>
</dbReference>
<protein>
    <recommendedName>
        <fullName evidence="4">Ig-like domain-containing protein</fullName>
    </recommendedName>
</protein>
<proteinExistence type="predicted"/>
<evidence type="ECO:0008006" key="4">
    <source>
        <dbReference type="Google" id="ProtNLM"/>
    </source>
</evidence>
<dbReference type="RefSeq" id="WP_261694748.1">
    <property type="nucleotide sequence ID" value="NZ_CP104694.1"/>
</dbReference>
<feature type="signal peptide" evidence="1">
    <location>
        <begin position="1"/>
        <end position="23"/>
    </location>
</feature>
<evidence type="ECO:0000256" key="1">
    <source>
        <dbReference type="SAM" id="SignalP"/>
    </source>
</evidence>
<gene>
    <name evidence="2" type="ORF">N4264_24100</name>
</gene>
<evidence type="ECO:0000313" key="2">
    <source>
        <dbReference type="EMBL" id="UXI67779.1"/>
    </source>
</evidence>
<sequence length="385" mass="39933">MFMLPRYLAVAALLLAPVGVLTAAETKVDLVYANGSKVCTFTSNVDPAVSLSTDGSNAGRIRVVSNEANPFSGAGCPTAAPDTISVSAVSAPGTAQVGTAFNVSFTPSGNPDYCTTEGSTLPGSVTNWWPVSQSTQLCSGATCTTTVTRSVTASVAGSHVFGVRCYKATASNSPVSSATATTTVSTTPTENCPAPAGTRVGTATIWHFGATNQSHANADTRVWDQVFGWNANNNTPNAFPQLTNGVQINVPLSANQYYAIEFTVPQTVTNTFRYSFMTYDTSWQPAVGSGATPIAVAISKCPGAFNNNVVAGTVGANCALNMSPQGDVLGIAVNSAYTSRCILTRGERYYVNIVFADTSTPGTSNCTGQCKFSMRTSQDSAKAEE</sequence>
<dbReference type="EMBL" id="CP104694">
    <property type="protein sequence ID" value="UXI67779.1"/>
    <property type="molecule type" value="Genomic_DNA"/>
</dbReference>
<accession>A0ABY6BDF3</accession>
<organism evidence="2 3">
    <name type="scientific">Tahibacter amnicola</name>
    <dbReference type="NCBI Taxonomy" id="2976241"/>
    <lineage>
        <taxon>Bacteria</taxon>
        <taxon>Pseudomonadati</taxon>
        <taxon>Pseudomonadota</taxon>
        <taxon>Gammaproteobacteria</taxon>
        <taxon>Lysobacterales</taxon>
        <taxon>Rhodanobacteraceae</taxon>
        <taxon>Tahibacter</taxon>
    </lineage>
</organism>